<keyword evidence="5" id="KW-1185">Reference proteome</keyword>
<dbReference type="EMBL" id="CATNWA010021833">
    <property type="protein sequence ID" value="CAI9624113.1"/>
    <property type="molecule type" value="Genomic_DNA"/>
</dbReference>
<evidence type="ECO:0000313" key="5">
    <source>
        <dbReference type="Proteomes" id="UP001162483"/>
    </source>
</evidence>
<evidence type="ECO:0000256" key="2">
    <source>
        <dbReference type="SAM" id="MobiDB-lite"/>
    </source>
</evidence>
<sequence>MTAMKLRRNLVSIFFCLLCGLSSGDVGWQLPNKNFSEADVRKELNQALQIVDQPTFQGWRPELIKQAVPRMYIGLVELWLQFQNVQKEQEEAWRKVKRMTRMSAGSCQELKENVTELFSRVPARLDLIENQMLLIQRKLENMEEMLKPESANQAPSDTIESGNQTEVNQTISEPPAHRPCSSKTCRDNMTGRKKVKVSNAQLAHKVAALTELLNGHNELLEELYQRVTALEATRNAGQVSPKSKEEGGGGH</sequence>
<evidence type="ECO:0000256" key="3">
    <source>
        <dbReference type="SAM" id="SignalP"/>
    </source>
</evidence>
<proteinExistence type="predicted"/>
<protein>
    <submittedName>
        <fullName evidence="4">Uncharacterized protein</fullName>
    </submittedName>
</protein>
<feature type="chain" id="PRO_5046255351" evidence="3">
    <location>
        <begin position="25"/>
        <end position="251"/>
    </location>
</feature>
<comment type="caution">
    <text evidence="4">The sequence shown here is derived from an EMBL/GenBank/DDBJ whole genome shotgun (WGS) entry which is preliminary data.</text>
</comment>
<evidence type="ECO:0000256" key="1">
    <source>
        <dbReference type="SAM" id="Coils"/>
    </source>
</evidence>
<feature type="signal peptide" evidence="3">
    <location>
        <begin position="1"/>
        <end position="24"/>
    </location>
</feature>
<dbReference type="Proteomes" id="UP001162483">
    <property type="component" value="Unassembled WGS sequence"/>
</dbReference>
<keyword evidence="3" id="KW-0732">Signal</keyword>
<reference evidence="4" key="1">
    <citation type="submission" date="2023-05" db="EMBL/GenBank/DDBJ databases">
        <authorList>
            <person name="Stuckert A."/>
        </authorList>
    </citation>
    <scope>NUCLEOTIDE SEQUENCE</scope>
</reference>
<accession>A0ABN9HTB4</accession>
<feature type="coiled-coil region" evidence="1">
    <location>
        <begin position="206"/>
        <end position="233"/>
    </location>
</feature>
<keyword evidence="1" id="KW-0175">Coiled coil</keyword>
<feature type="region of interest" description="Disordered" evidence="2">
    <location>
        <begin position="169"/>
        <end position="192"/>
    </location>
</feature>
<name>A0ABN9HTB4_9NEOB</name>
<gene>
    <name evidence="4" type="ORF">SPARVUS_LOCUS16588163</name>
</gene>
<organism evidence="4 5">
    <name type="scientific">Staurois parvus</name>
    <dbReference type="NCBI Taxonomy" id="386267"/>
    <lineage>
        <taxon>Eukaryota</taxon>
        <taxon>Metazoa</taxon>
        <taxon>Chordata</taxon>
        <taxon>Craniata</taxon>
        <taxon>Vertebrata</taxon>
        <taxon>Euteleostomi</taxon>
        <taxon>Amphibia</taxon>
        <taxon>Batrachia</taxon>
        <taxon>Anura</taxon>
        <taxon>Neobatrachia</taxon>
        <taxon>Ranoidea</taxon>
        <taxon>Ranidae</taxon>
        <taxon>Staurois</taxon>
    </lineage>
</organism>
<evidence type="ECO:0000313" key="4">
    <source>
        <dbReference type="EMBL" id="CAI9624113.1"/>
    </source>
</evidence>